<dbReference type="Gene3D" id="2.40.70.10">
    <property type="entry name" value="Acid Proteases"/>
    <property type="match status" value="1"/>
</dbReference>
<feature type="domain" description="Peptidase A1" evidence="3">
    <location>
        <begin position="82"/>
        <end position="128"/>
    </location>
</feature>
<dbReference type="Pfam" id="PF14543">
    <property type="entry name" value="TAXi_N"/>
    <property type="match status" value="1"/>
</dbReference>
<evidence type="ECO:0000313" key="4">
    <source>
        <dbReference type="EMBL" id="KAH0942508.1"/>
    </source>
</evidence>
<dbReference type="EMBL" id="JAGKQM010000001">
    <property type="protein sequence ID" value="KAH0942508.1"/>
    <property type="molecule type" value="Genomic_DNA"/>
</dbReference>
<comment type="caution">
    <text evidence="4">The sequence shown here is derived from an EMBL/GenBank/DDBJ whole genome shotgun (WGS) entry which is preliminary data.</text>
</comment>
<evidence type="ECO:0000259" key="3">
    <source>
        <dbReference type="PROSITE" id="PS51767"/>
    </source>
</evidence>
<evidence type="ECO:0000256" key="2">
    <source>
        <dbReference type="SAM" id="SignalP"/>
    </source>
</evidence>
<dbReference type="PANTHER" id="PTHR13683:SF817">
    <property type="entry name" value="OS07G0592200 PROTEIN"/>
    <property type="match status" value="1"/>
</dbReference>
<dbReference type="SUPFAM" id="SSF50630">
    <property type="entry name" value="Acid proteases"/>
    <property type="match status" value="1"/>
</dbReference>
<dbReference type="Proteomes" id="UP000824890">
    <property type="component" value="Unassembled WGS sequence"/>
</dbReference>
<dbReference type="InterPro" id="IPR032861">
    <property type="entry name" value="TAXi_N"/>
</dbReference>
<keyword evidence="2" id="KW-0732">Signal</keyword>
<keyword evidence="5" id="KW-1185">Reference proteome</keyword>
<accession>A0ABQ8ELH0</accession>
<dbReference type="InterPro" id="IPR001461">
    <property type="entry name" value="Aspartic_peptidase_A1"/>
</dbReference>
<feature type="chain" id="PRO_5047126717" description="Peptidase A1 domain-containing protein" evidence="2">
    <location>
        <begin position="26"/>
        <end position="128"/>
    </location>
</feature>
<sequence>MALASIGATLSLLIIYLSLPIYAHAAGENTLLQLQSPPMVFPLFLSPTSSSRSVSVHHRKLHKSLPHSRMRLYDDLLLNGYYTTRLWIGTPPQMFALIVDSGSTVTYVPCSDCEQCGKHQVNNDIFQL</sequence>
<name>A0ABQ8ELH0_BRANA</name>
<evidence type="ECO:0000256" key="1">
    <source>
        <dbReference type="ARBA" id="ARBA00007447"/>
    </source>
</evidence>
<dbReference type="InterPro" id="IPR033121">
    <property type="entry name" value="PEPTIDASE_A1"/>
</dbReference>
<dbReference type="PROSITE" id="PS00141">
    <property type="entry name" value="ASP_PROTEASE"/>
    <property type="match status" value="1"/>
</dbReference>
<dbReference type="InterPro" id="IPR001969">
    <property type="entry name" value="Aspartic_peptidase_AS"/>
</dbReference>
<feature type="signal peptide" evidence="2">
    <location>
        <begin position="1"/>
        <end position="25"/>
    </location>
</feature>
<organism evidence="4 5">
    <name type="scientific">Brassica napus</name>
    <name type="common">Rape</name>
    <dbReference type="NCBI Taxonomy" id="3708"/>
    <lineage>
        <taxon>Eukaryota</taxon>
        <taxon>Viridiplantae</taxon>
        <taxon>Streptophyta</taxon>
        <taxon>Embryophyta</taxon>
        <taxon>Tracheophyta</taxon>
        <taxon>Spermatophyta</taxon>
        <taxon>Magnoliopsida</taxon>
        <taxon>eudicotyledons</taxon>
        <taxon>Gunneridae</taxon>
        <taxon>Pentapetalae</taxon>
        <taxon>rosids</taxon>
        <taxon>malvids</taxon>
        <taxon>Brassicales</taxon>
        <taxon>Brassicaceae</taxon>
        <taxon>Brassiceae</taxon>
        <taxon>Brassica</taxon>
    </lineage>
</organism>
<dbReference type="PROSITE" id="PS51767">
    <property type="entry name" value="PEPTIDASE_A1"/>
    <property type="match status" value="1"/>
</dbReference>
<gene>
    <name evidence="4" type="ORF">HID58_002145</name>
</gene>
<protein>
    <recommendedName>
        <fullName evidence="3">Peptidase A1 domain-containing protein</fullName>
    </recommendedName>
</protein>
<reference evidence="4 5" key="1">
    <citation type="submission" date="2021-05" db="EMBL/GenBank/DDBJ databases">
        <title>Genome Assembly of Synthetic Allotetraploid Brassica napus Reveals Homoeologous Exchanges between Subgenomes.</title>
        <authorList>
            <person name="Davis J.T."/>
        </authorList>
    </citation>
    <scope>NUCLEOTIDE SEQUENCE [LARGE SCALE GENOMIC DNA]</scope>
    <source>
        <strain evidence="5">cv. Da-Ae</strain>
        <tissue evidence="4">Seedling</tissue>
    </source>
</reference>
<evidence type="ECO:0000313" key="5">
    <source>
        <dbReference type="Proteomes" id="UP000824890"/>
    </source>
</evidence>
<proteinExistence type="inferred from homology"/>
<dbReference type="PANTHER" id="PTHR13683">
    <property type="entry name" value="ASPARTYL PROTEASES"/>
    <property type="match status" value="1"/>
</dbReference>
<dbReference type="InterPro" id="IPR021109">
    <property type="entry name" value="Peptidase_aspartic_dom_sf"/>
</dbReference>
<comment type="similarity">
    <text evidence="1">Belongs to the peptidase A1 family.</text>
</comment>